<organism evidence="8 9">
    <name type="scientific">Belliella buryatensis</name>
    <dbReference type="NCBI Taxonomy" id="1500549"/>
    <lineage>
        <taxon>Bacteria</taxon>
        <taxon>Pseudomonadati</taxon>
        <taxon>Bacteroidota</taxon>
        <taxon>Cytophagia</taxon>
        <taxon>Cytophagales</taxon>
        <taxon>Cyclobacteriaceae</taxon>
        <taxon>Belliella</taxon>
    </lineage>
</organism>
<reference evidence="9" key="1">
    <citation type="submission" date="2017-06" db="EMBL/GenBank/DDBJ databases">
        <authorList>
            <person name="Varghese N."/>
            <person name="Submissions S."/>
        </authorList>
    </citation>
    <scope>NUCLEOTIDE SEQUENCE [LARGE SCALE GENOMIC DNA]</scope>
    <source>
        <strain evidence="9">5C</strain>
    </source>
</reference>
<evidence type="ECO:0000256" key="6">
    <source>
        <dbReference type="SAM" id="Phobius"/>
    </source>
</evidence>
<evidence type="ECO:0000256" key="4">
    <source>
        <dbReference type="ARBA" id="ARBA00022989"/>
    </source>
</evidence>
<keyword evidence="4 6" id="KW-1133">Transmembrane helix</keyword>
<feature type="transmembrane region" description="Helical" evidence="6">
    <location>
        <begin position="137"/>
        <end position="157"/>
    </location>
</feature>
<dbReference type="AlphaFoldDB" id="A0A239CCT8"/>
<feature type="transmembrane region" description="Helical" evidence="6">
    <location>
        <begin position="97"/>
        <end position="117"/>
    </location>
</feature>
<gene>
    <name evidence="8" type="ORF">SAMN06295967_104203</name>
</gene>
<sequence length="170" mass="19396">MSAIIALLSLLLIIFKPANPKAKWWLSLQELNIVNEMSITIGLFLLTVGTFLGGVWANESWGRYWAWDPKETWALISVIVYAIVLHLRLIPSMKKSLIYNLASLWAFSSIIMTSFGVNYYLSGLHSYAAGDPVPIPIWVYWAVALLLFISTIAIWRYQKMDQTQLKKLMV</sequence>
<dbReference type="GO" id="GO:0017004">
    <property type="term" value="P:cytochrome complex assembly"/>
    <property type="evidence" value="ECO:0007669"/>
    <property type="project" value="UniProtKB-KW"/>
</dbReference>
<dbReference type="RefSeq" id="WP_317045586.1">
    <property type="nucleotide sequence ID" value="NZ_FZOK01000004.1"/>
</dbReference>
<accession>A0A239CCT8</accession>
<keyword evidence="3" id="KW-0201">Cytochrome c-type biogenesis</keyword>
<feature type="domain" description="Cytochrome c assembly protein" evidence="7">
    <location>
        <begin position="3"/>
        <end position="125"/>
    </location>
</feature>
<protein>
    <submittedName>
        <fullName evidence="8">Cytochrome C assembly protein</fullName>
    </submittedName>
</protein>
<dbReference type="InterPro" id="IPR045062">
    <property type="entry name" value="Cyt_c_biogenesis_CcsA/CcmC"/>
</dbReference>
<evidence type="ECO:0000259" key="7">
    <source>
        <dbReference type="Pfam" id="PF01578"/>
    </source>
</evidence>
<dbReference type="EMBL" id="FZOK01000004">
    <property type="protein sequence ID" value="SNS17789.1"/>
    <property type="molecule type" value="Genomic_DNA"/>
</dbReference>
<dbReference type="PANTHER" id="PTHR30071:SF1">
    <property type="entry name" value="CYTOCHROME B_B6 PROTEIN-RELATED"/>
    <property type="match status" value="1"/>
</dbReference>
<name>A0A239CCT8_9BACT</name>
<dbReference type="Pfam" id="PF01578">
    <property type="entry name" value="Cytochrom_C_asm"/>
    <property type="match status" value="1"/>
</dbReference>
<evidence type="ECO:0000313" key="8">
    <source>
        <dbReference type="EMBL" id="SNS17789.1"/>
    </source>
</evidence>
<dbReference type="GO" id="GO:0005886">
    <property type="term" value="C:plasma membrane"/>
    <property type="evidence" value="ECO:0007669"/>
    <property type="project" value="TreeGrafter"/>
</dbReference>
<keyword evidence="2 6" id="KW-0812">Transmembrane</keyword>
<evidence type="ECO:0000256" key="1">
    <source>
        <dbReference type="ARBA" id="ARBA00004141"/>
    </source>
</evidence>
<evidence type="ECO:0000256" key="3">
    <source>
        <dbReference type="ARBA" id="ARBA00022748"/>
    </source>
</evidence>
<evidence type="ECO:0000313" key="9">
    <source>
        <dbReference type="Proteomes" id="UP000198480"/>
    </source>
</evidence>
<dbReference type="Proteomes" id="UP000198480">
    <property type="component" value="Unassembled WGS sequence"/>
</dbReference>
<dbReference type="PANTHER" id="PTHR30071">
    <property type="entry name" value="HEME EXPORTER PROTEIN C"/>
    <property type="match status" value="1"/>
</dbReference>
<comment type="subcellular location">
    <subcellularLocation>
        <location evidence="1">Membrane</location>
        <topology evidence="1">Multi-pass membrane protein</topology>
    </subcellularLocation>
</comment>
<dbReference type="InterPro" id="IPR002541">
    <property type="entry name" value="Cyt_c_assembly"/>
</dbReference>
<keyword evidence="5 6" id="KW-0472">Membrane</keyword>
<feature type="transmembrane region" description="Helical" evidence="6">
    <location>
        <begin position="72"/>
        <end position="90"/>
    </location>
</feature>
<keyword evidence="9" id="KW-1185">Reference proteome</keyword>
<proteinExistence type="predicted"/>
<evidence type="ECO:0000256" key="5">
    <source>
        <dbReference type="ARBA" id="ARBA00023136"/>
    </source>
</evidence>
<evidence type="ECO:0000256" key="2">
    <source>
        <dbReference type="ARBA" id="ARBA00022692"/>
    </source>
</evidence>
<dbReference type="GO" id="GO:0020037">
    <property type="term" value="F:heme binding"/>
    <property type="evidence" value="ECO:0007669"/>
    <property type="project" value="InterPro"/>
</dbReference>